<dbReference type="InterPro" id="IPR011009">
    <property type="entry name" value="Kinase-like_dom_sf"/>
</dbReference>
<proteinExistence type="predicted"/>
<gene>
    <name evidence="2" type="ORF">ABW02_09840</name>
</gene>
<dbReference type="GeneID" id="56347786"/>
<organism evidence="2 3">
    <name type="scientific">Niallia circulans</name>
    <name type="common">Bacillus circulans</name>
    <dbReference type="NCBI Taxonomy" id="1397"/>
    <lineage>
        <taxon>Bacteria</taxon>
        <taxon>Bacillati</taxon>
        <taxon>Bacillota</taxon>
        <taxon>Bacilli</taxon>
        <taxon>Bacillales</taxon>
        <taxon>Bacillaceae</taxon>
        <taxon>Niallia</taxon>
    </lineage>
</organism>
<feature type="domain" description="Aminoglycoside phosphotransferase" evidence="1">
    <location>
        <begin position="6"/>
        <end position="208"/>
    </location>
</feature>
<dbReference type="InterPro" id="IPR002575">
    <property type="entry name" value="Aminoglycoside_PTrfase"/>
</dbReference>
<dbReference type="EMBL" id="LDPH01000007">
    <property type="protein sequence ID" value="KLV26834.1"/>
    <property type="molecule type" value="Genomic_DNA"/>
</dbReference>
<dbReference type="Gene3D" id="3.90.1200.10">
    <property type="match status" value="1"/>
</dbReference>
<protein>
    <submittedName>
        <fullName evidence="2">Aminoglycoside phosphotransferase</fullName>
    </submittedName>
</protein>
<dbReference type="PATRIC" id="fig|1397.4.peg.5253"/>
<dbReference type="Pfam" id="PF01636">
    <property type="entry name" value="APH"/>
    <property type="match status" value="1"/>
</dbReference>
<name>A0A0J1ILK0_NIACI</name>
<keyword evidence="2" id="KW-0808">Transferase</keyword>
<evidence type="ECO:0000259" key="1">
    <source>
        <dbReference type="Pfam" id="PF01636"/>
    </source>
</evidence>
<dbReference type="OrthoDB" id="9800774at2"/>
<keyword evidence="3" id="KW-1185">Reference proteome</keyword>
<dbReference type="InterPro" id="IPR051678">
    <property type="entry name" value="AGP_Transferase"/>
</dbReference>
<dbReference type="RefSeq" id="WP_047941809.1">
    <property type="nucleotide sequence ID" value="NZ_CP053989.1"/>
</dbReference>
<accession>A0A0J1ILK0</accession>
<comment type="caution">
    <text evidence="2">The sequence shown here is derived from an EMBL/GenBank/DDBJ whole genome shotgun (WGS) entry which is preliminary data.</text>
</comment>
<dbReference type="Proteomes" id="UP000036045">
    <property type="component" value="Unassembled WGS sequence"/>
</dbReference>
<dbReference type="GO" id="GO:0016740">
    <property type="term" value="F:transferase activity"/>
    <property type="evidence" value="ECO:0007669"/>
    <property type="project" value="UniProtKB-KW"/>
</dbReference>
<evidence type="ECO:0000313" key="3">
    <source>
        <dbReference type="Proteomes" id="UP000036045"/>
    </source>
</evidence>
<dbReference type="PANTHER" id="PTHR21310">
    <property type="entry name" value="AMINOGLYCOSIDE PHOSPHOTRANSFERASE-RELATED-RELATED"/>
    <property type="match status" value="1"/>
</dbReference>
<dbReference type="SUPFAM" id="SSF56112">
    <property type="entry name" value="Protein kinase-like (PK-like)"/>
    <property type="match status" value="1"/>
</dbReference>
<sequence length="248" mass="28342">MKFGKAIATGNTATIYVNDKTIMKVYKDYLPPAEAEMEARKQRFAHACGLPVPKVLDVTMVENKQVLIMEYIKGNTLGELLFKNEKKAEYYMSLSIDIQQQIHQHDGIALEPISYKWGRQIADSQILDEESKSLLLNKLKTMPQETRLCHGDLHLFNLVKAEGSVWIIDWVDAGAGDSRADVCRTYLLYAENHQDLADLYLHIYCSKTGLTKEDILQWIPIVAAARLSENVSEENLDKLLQIIHHYLY</sequence>
<reference evidence="2 3" key="1">
    <citation type="submission" date="2015-05" db="EMBL/GenBank/DDBJ databases">
        <title>Whole genome sequence and identification of bacterial endophytes from Costus igneus.</title>
        <authorList>
            <person name="Lee Y.P."/>
            <person name="Gan H.M."/>
            <person name="Eng W."/>
            <person name="Wheatley M.S."/>
            <person name="Caraballo A."/>
            <person name="Polter S."/>
            <person name="Savka M.A."/>
            <person name="Hudson A.O."/>
        </authorList>
    </citation>
    <scope>NUCLEOTIDE SEQUENCE [LARGE SCALE GENOMIC DNA]</scope>
    <source>
        <strain evidence="2 3">RIT379</strain>
    </source>
</reference>
<dbReference type="AlphaFoldDB" id="A0A0J1ILK0"/>
<evidence type="ECO:0000313" key="2">
    <source>
        <dbReference type="EMBL" id="KLV26834.1"/>
    </source>
</evidence>